<dbReference type="Gene3D" id="3.30.420.140">
    <property type="entry name" value="YqgF/RNase H-like domain"/>
    <property type="match status" value="1"/>
</dbReference>
<dbReference type="InterPro" id="IPR037027">
    <property type="entry name" value="YqgF/RNaseH-like_dom_sf"/>
</dbReference>
<dbReference type="InterPro" id="IPR006641">
    <property type="entry name" value="YqgF/RNaseH-like_dom"/>
</dbReference>
<protein>
    <recommendedName>
        <fullName evidence="1">YqgF/RNase H-like domain-containing protein</fullName>
    </recommendedName>
</protein>
<accession>A0A3Q9HRD4</accession>
<dbReference type="AlphaFoldDB" id="A0A3Q9HRD4"/>
<dbReference type="EMBL" id="CP016379">
    <property type="protein sequence ID" value="AZR73939.1"/>
    <property type="molecule type" value="Genomic_DNA"/>
</dbReference>
<organism evidence="2 3">
    <name type="scientific">Anoxybacter fermentans</name>
    <dbReference type="NCBI Taxonomy" id="1323375"/>
    <lineage>
        <taxon>Bacteria</taxon>
        <taxon>Bacillati</taxon>
        <taxon>Bacillota</taxon>
        <taxon>Clostridia</taxon>
        <taxon>Halanaerobiales</taxon>
        <taxon>Anoxybacter</taxon>
    </lineage>
</organism>
<name>A0A3Q9HRD4_9FIRM</name>
<feature type="domain" description="YqgF/RNase H-like" evidence="1">
    <location>
        <begin position="1"/>
        <end position="87"/>
    </location>
</feature>
<dbReference type="RefSeq" id="WP_127017288.1">
    <property type="nucleotide sequence ID" value="NZ_CP016379.1"/>
</dbReference>
<proteinExistence type="predicted"/>
<sequence>MILSIDPGREKTGVAIYDPLTRAVIYHDIVPTRNFAKRFIEWEEKYSLKTLLLGDGTFSKSFQAELKKMGFDYKIVLVDEAYSTLEARKIYFDLNPPRGWRKLIPLSLQTPSKPIDDLVAIVLLKRYLGEMPQIGK</sequence>
<dbReference type="Proteomes" id="UP000267250">
    <property type="component" value="Chromosome"/>
</dbReference>
<evidence type="ECO:0000259" key="1">
    <source>
        <dbReference type="SMART" id="SM00732"/>
    </source>
</evidence>
<dbReference type="GO" id="GO:0006139">
    <property type="term" value="P:nucleobase-containing compound metabolic process"/>
    <property type="evidence" value="ECO:0007669"/>
    <property type="project" value="InterPro"/>
</dbReference>
<dbReference type="SMART" id="SM00732">
    <property type="entry name" value="YqgFc"/>
    <property type="match status" value="1"/>
</dbReference>
<keyword evidence="3" id="KW-1185">Reference proteome</keyword>
<dbReference type="SUPFAM" id="SSF53098">
    <property type="entry name" value="Ribonuclease H-like"/>
    <property type="match status" value="1"/>
</dbReference>
<gene>
    <name evidence="2" type="ORF">BBF96_11375</name>
</gene>
<evidence type="ECO:0000313" key="3">
    <source>
        <dbReference type="Proteomes" id="UP000267250"/>
    </source>
</evidence>
<evidence type="ECO:0000313" key="2">
    <source>
        <dbReference type="EMBL" id="AZR73939.1"/>
    </source>
</evidence>
<dbReference type="InterPro" id="IPR012337">
    <property type="entry name" value="RNaseH-like_sf"/>
</dbReference>
<dbReference type="KEGG" id="aft:BBF96_11375"/>
<reference evidence="2 3" key="1">
    <citation type="submission" date="2016-07" db="EMBL/GenBank/DDBJ databases">
        <title>Genome and transcriptome analysis of iron-reducing fermentative bacteria Anoxybacter fermentans.</title>
        <authorList>
            <person name="Zeng X."/>
            <person name="Shao Z."/>
        </authorList>
    </citation>
    <scope>NUCLEOTIDE SEQUENCE [LARGE SCALE GENOMIC DNA]</scope>
    <source>
        <strain evidence="2 3">DY22613</strain>
    </source>
</reference>
<dbReference type="OrthoDB" id="5161at2"/>